<feature type="compositionally biased region" description="Acidic residues" evidence="2">
    <location>
        <begin position="1291"/>
        <end position="1305"/>
    </location>
</feature>
<feature type="domain" description="PEHE" evidence="3">
    <location>
        <begin position="1036"/>
        <end position="1179"/>
    </location>
</feature>
<feature type="compositionally biased region" description="Basic and acidic residues" evidence="2">
    <location>
        <begin position="1098"/>
        <end position="1109"/>
    </location>
</feature>
<reference evidence="4 5" key="1">
    <citation type="submission" date="2016-03" db="EMBL/GenBank/DDBJ databases">
        <title>EvidentialGene: Evidence-directed Construction of Genes on Genomes.</title>
        <authorList>
            <person name="Gilbert D.G."/>
            <person name="Choi J.-H."/>
            <person name="Mockaitis K."/>
            <person name="Colbourne J."/>
            <person name="Pfrender M."/>
        </authorList>
    </citation>
    <scope>NUCLEOTIDE SEQUENCE [LARGE SCALE GENOMIC DNA]</scope>
    <source>
        <strain evidence="4 5">Xinb3</strain>
        <tissue evidence="4">Complete organism</tissue>
    </source>
</reference>
<dbReference type="PANTHER" id="PTHR22443">
    <property type="entry name" value="NON-SPECIFIC LETHAL 1, ISOFORM M"/>
    <property type="match status" value="1"/>
</dbReference>
<proteinExistence type="predicted"/>
<feature type="coiled-coil region" evidence="1">
    <location>
        <begin position="423"/>
        <end position="450"/>
    </location>
</feature>
<feature type="region of interest" description="Disordered" evidence="2">
    <location>
        <begin position="1219"/>
        <end position="1318"/>
    </location>
</feature>
<protein>
    <submittedName>
        <fullName evidence="4">Putative KAT8 regulatory NSL complex subunit 1</fullName>
    </submittedName>
</protein>
<dbReference type="PANTHER" id="PTHR22443:SF18">
    <property type="entry name" value="NON-SPECIFIC LETHAL 1, ISOFORM M"/>
    <property type="match status" value="1"/>
</dbReference>
<feature type="region of interest" description="Disordered" evidence="2">
    <location>
        <begin position="880"/>
        <end position="997"/>
    </location>
</feature>
<accession>A0A164ZJ63</accession>
<feature type="compositionally biased region" description="Basic residues" evidence="2">
    <location>
        <begin position="923"/>
        <end position="933"/>
    </location>
</feature>
<dbReference type="STRING" id="35525.A0A164ZJ63"/>
<dbReference type="InterPro" id="IPR029332">
    <property type="entry name" value="PEHE_dom"/>
</dbReference>
<feature type="region of interest" description="Disordered" evidence="2">
    <location>
        <begin position="1092"/>
        <end position="1132"/>
    </location>
</feature>
<keyword evidence="5" id="KW-1185">Reference proteome</keyword>
<feature type="region of interest" description="Disordered" evidence="2">
    <location>
        <begin position="172"/>
        <end position="352"/>
    </location>
</feature>
<feature type="compositionally biased region" description="Low complexity" evidence="2">
    <location>
        <begin position="264"/>
        <end position="277"/>
    </location>
</feature>
<feature type="compositionally biased region" description="Low complexity" evidence="2">
    <location>
        <begin position="1250"/>
        <end position="1272"/>
    </location>
</feature>
<feature type="compositionally biased region" description="Low complexity" evidence="2">
    <location>
        <begin position="773"/>
        <end position="784"/>
    </location>
</feature>
<feature type="compositionally biased region" description="Polar residues" evidence="2">
    <location>
        <begin position="971"/>
        <end position="997"/>
    </location>
</feature>
<dbReference type="Proteomes" id="UP000076858">
    <property type="component" value="Unassembled WGS sequence"/>
</dbReference>
<evidence type="ECO:0000259" key="3">
    <source>
        <dbReference type="SMART" id="SM01300"/>
    </source>
</evidence>
<evidence type="ECO:0000313" key="4">
    <source>
        <dbReference type="EMBL" id="KZS16429.1"/>
    </source>
</evidence>
<gene>
    <name evidence="4" type="ORF">APZ42_017807</name>
</gene>
<dbReference type="GO" id="GO:0044545">
    <property type="term" value="C:NSL complex"/>
    <property type="evidence" value="ECO:0007669"/>
    <property type="project" value="TreeGrafter"/>
</dbReference>
<comment type="caution">
    <text evidence="4">The sequence shown here is derived from an EMBL/GenBank/DDBJ whole genome shotgun (WGS) entry which is preliminary data.</text>
</comment>
<feature type="compositionally biased region" description="Gly residues" evidence="2">
    <location>
        <begin position="215"/>
        <end position="228"/>
    </location>
</feature>
<feature type="region of interest" description="Disordered" evidence="2">
    <location>
        <begin position="725"/>
        <end position="788"/>
    </location>
</feature>
<feature type="compositionally biased region" description="Low complexity" evidence="2">
    <location>
        <begin position="633"/>
        <end position="654"/>
    </location>
</feature>
<feature type="region of interest" description="Disordered" evidence="2">
    <location>
        <begin position="595"/>
        <end position="665"/>
    </location>
</feature>
<dbReference type="SMART" id="SM01300">
    <property type="entry name" value="PEHE"/>
    <property type="match status" value="1"/>
</dbReference>
<dbReference type="InterPro" id="IPR026180">
    <property type="entry name" value="NSL1"/>
</dbReference>
<feature type="region of interest" description="Disordered" evidence="2">
    <location>
        <begin position="1"/>
        <end position="22"/>
    </location>
</feature>
<dbReference type="GO" id="GO:0035035">
    <property type="term" value="F:histone acetyltransferase binding"/>
    <property type="evidence" value="ECO:0007669"/>
    <property type="project" value="TreeGrafter"/>
</dbReference>
<feature type="compositionally biased region" description="Low complexity" evidence="2">
    <location>
        <begin position="728"/>
        <end position="761"/>
    </location>
</feature>
<evidence type="ECO:0000256" key="2">
    <source>
        <dbReference type="SAM" id="MobiDB-lite"/>
    </source>
</evidence>
<dbReference type="EMBL" id="LRGB01000715">
    <property type="protein sequence ID" value="KZS16429.1"/>
    <property type="molecule type" value="Genomic_DNA"/>
</dbReference>
<organism evidence="4 5">
    <name type="scientific">Daphnia magna</name>
    <dbReference type="NCBI Taxonomy" id="35525"/>
    <lineage>
        <taxon>Eukaryota</taxon>
        <taxon>Metazoa</taxon>
        <taxon>Ecdysozoa</taxon>
        <taxon>Arthropoda</taxon>
        <taxon>Crustacea</taxon>
        <taxon>Branchiopoda</taxon>
        <taxon>Diplostraca</taxon>
        <taxon>Cladocera</taxon>
        <taxon>Anomopoda</taxon>
        <taxon>Daphniidae</taxon>
        <taxon>Daphnia</taxon>
    </lineage>
</organism>
<sequence>MTGKSMSRVVINKTRGKGGRKTGCHRFKLWKKLTWRSKSEQKFVNLSNDGIVSSWMCLQHRQLDRQLGWMGSDDEVAINAMKCASVSLVYSLLSVHCAVAGNVAEAASANNNPFVDIVRRTRGATPHQRCCPLNSSPNAPPSLTLLPKSHHSSLLKDTREVWPSRCCGTNGSVKTTDIRSPRNSSSSKCRRNSGGIGVAVSGQEIARSDELTKSRGGGGGGSGGGIADGQGTLDPPPTIVNKALAAPGPPPTIGQGTDLAHIIPSATAVAPRSSPPSSGGGRGTSPSLNGNANMGLHPTAPGDRMDLDSPPLVVQTAGKTPEWSATTTTTTNTTSSSSTTTTTTTTTTTKTVDGSLEVSEEAEASVQDILDAIKSMEVEQCADIGLSAAEQQLLRDAAAAVMEDVAALPVGGEPSPVVVVDKEAEVERRLNEARVKQQQIEARCQTLLRRAGRLQSRHVGRHVADQVAHFVTYAKETLSIGGKGGPHGTAESNLYGWAEDGRLPTREEVRNIPTATLVNLVSRLQAPPVSYLSNRRYFGLSNRCAAPSSGQQQQYQSSASHYNRTGRQLTSQMAETLEEVAGLWEAQLRYLQRHDDPDATESSSGGESDDEAAPPAIVEPFMPTPTSSTTNETGALDSTTAASASSHAGSTTSTPVTGLPTPAAKPVSTYQRAAWRWARDRAAVAARWSWLQAQVSDLEYRIRQHTDVYRQLRAAKGPVQFATANGLTTSTSSSPVKSEPSSCSADTAEAEATASSPSSSSRTRPLVSMAGTSGSNSGSNNNNSAGGGFRHRRLIRASQIAAGSGRKPSRHSSTVRCCCVMSRIYTPCVLCNGKNNYLLPVDPDGMTLRERIGLTDRGFHPVLSLPQDIPLSAHVDSLLKSGDWRPPPPPTSHQHVPRGNINSRRSSLKATQEDDSLLVAGSAKRKSNNKRKTKAIDGGSEDGKLDRRKALMKRRKRSALSTDVQDEDSASFPSSPYDTGSVQSTTPGRQGNNRNERSSVFQELMRRRTSYDIDNIVIPYSMAATTRVERLQYKEIQTPKWRTVDDEELAAGQEVLEDIEDVSEEACIARHDRSELEERRKFMSYLKQPAGVTRGRRRVDQIDRLDSRADQSSGANTPDPMSPIGSKVTDGSMMDVDLPVEEGERVAADMPTADGSLTASAIKERRRTASLTKRDSSVWKFHDDNSGMSWEMEEPFFTVAPYEPRLFPLSDSVYDQLVEEMPPEEADEELAPQEAGTRLNKREARSSECGSASVGVPVVLAPGATPTTTTSSVDDEAVTFVSESTNSPGADDLDVEDEDPNDPEWEGSQGSAPRSKKR</sequence>
<name>A0A164ZJ63_9CRUS</name>
<keyword evidence="1" id="KW-0175">Coiled coil</keyword>
<dbReference type="Gene3D" id="6.10.250.3170">
    <property type="match status" value="1"/>
</dbReference>
<evidence type="ECO:0000313" key="5">
    <source>
        <dbReference type="Proteomes" id="UP000076858"/>
    </source>
</evidence>
<feature type="compositionally biased region" description="Polar residues" evidence="2">
    <location>
        <begin position="900"/>
        <end position="910"/>
    </location>
</feature>
<evidence type="ECO:0000256" key="1">
    <source>
        <dbReference type="SAM" id="Coils"/>
    </source>
</evidence>
<dbReference type="OrthoDB" id="6022640at2759"/>
<feature type="compositionally biased region" description="Acidic residues" evidence="2">
    <location>
        <begin position="1219"/>
        <end position="1231"/>
    </location>
</feature>
<feature type="compositionally biased region" description="Low complexity" evidence="2">
    <location>
        <begin position="326"/>
        <end position="351"/>
    </location>
</feature>